<evidence type="ECO:0000313" key="1">
    <source>
        <dbReference type="EMBL" id="KAJ7561378.1"/>
    </source>
</evidence>
<name>A0ACC2E4E9_DIPCM</name>
<organism evidence="1 2">
    <name type="scientific">Diphasiastrum complanatum</name>
    <name type="common">Issler's clubmoss</name>
    <name type="synonym">Lycopodium complanatum</name>
    <dbReference type="NCBI Taxonomy" id="34168"/>
    <lineage>
        <taxon>Eukaryota</taxon>
        <taxon>Viridiplantae</taxon>
        <taxon>Streptophyta</taxon>
        <taxon>Embryophyta</taxon>
        <taxon>Tracheophyta</taxon>
        <taxon>Lycopodiopsida</taxon>
        <taxon>Lycopodiales</taxon>
        <taxon>Lycopodiaceae</taxon>
        <taxon>Lycopodioideae</taxon>
        <taxon>Diphasiastrum</taxon>
    </lineage>
</organism>
<dbReference type="Proteomes" id="UP001162992">
    <property type="component" value="Chromosome 3"/>
</dbReference>
<evidence type="ECO:0000313" key="2">
    <source>
        <dbReference type="Proteomes" id="UP001162992"/>
    </source>
</evidence>
<dbReference type="EMBL" id="CM055094">
    <property type="protein sequence ID" value="KAJ7561378.1"/>
    <property type="molecule type" value="Genomic_DNA"/>
</dbReference>
<accession>A0ACC2E4E9</accession>
<sequence length="384" mass="40029">MSASAETDAKKGGDEGLPQEQQNSLQNGQSGKDPNLDSAATDSSTAQDGKASSSGGKIFIGGLSWETTTEKLTNHFKKYGELTDSVIMKDRETGHSRGFGFVTYADPSACERVLQEPQILDGRTVDCKRSIPRENMDAVKGPKTKKIFVGGISPSISEDEFKDHFSKFGNVVEHQIMLDHSTGRSRGFGFIIFDNEQTVEDILAQGKMHDFGGKQVEIKKAEPKRSQESGSGPAPRGAHRFSARGGYGGYEDGFGLGGGSGYDNLSYRPGGGYGDRSYGGYSGSYPGGYASGGYGGSGIGVAGYGGSSYGSYGSLYGGNLGGGYGSGLIGSYLDDDYGSLSYGGYGGGAFGACYGTAGAYGSGYGSSRNYGSIGSGRYHPYGRS</sequence>
<keyword evidence="2" id="KW-1185">Reference proteome</keyword>
<gene>
    <name evidence="1" type="ORF">O6H91_03G026300</name>
</gene>
<reference evidence="2" key="1">
    <citation type="journal article" date="2024" name="Proc. Natl. Acad. Sci. U.S.A.">
        <title>Extraordinary preservation of gene collinearity over three hundred million years revealed in homosporous lycophytes.</title>
        <authorList>
            <person name="Li C."/>
            <person name="Wickell D."/>
            <person name="Kuo L.Y."/>
            <person name="Chen X."/>
            <person name="Nie B."/>
            <person name="Liao X."/>
            <person name="Peng D."/>
            <person name="Ji J."/>
            <person name="Jenkins J."/>
            <person name="Williams M."/>
            <person name="Shu S."/>
            <person name="Plott C."/>
            <person name="Barry K."/>
            <person name="Rajasekar S."/>
            <person name="Grimwood J."/>
            <person name="Han X."/>
            <person name="Sun S."/>
            <person name="Hou Z."/>
            <person name="He W."/>
            <person name="Dai G."/>
            <person name="Sun C."/>
            <person name="Schmutz J."/>
            <person name="Leebens-Mack J.H."/>
            <person name="Li F.W."/>
            <person name="Wang L."/>
        </authorList>
    </citation>
    <scope>NUCLEOTIDE SEQUENCE [LARGE SCALE GENOMIC DNA]</scope>
    <source>
        <strain evidence="2">cv. PW_Plant_1</strain>
    </source>
</reference>
<protein>
    <submittedName>
        <fullName evidence="1">Uncharacterized protein</fullName>
    </submittedName>
</protein>
<proteinExistence type="predicted"/>
<comment type="caution">
    <text evidence="1">The sequence shown here is derived from an EMBL/GenBank/DDBJ whole genome shotgun (WGS) entry which is preliminary data.</text>
</comment>